<evidence type="ECO:0000313" key="9">
    <source>
        <dbReference type="Proteomes" id="UP000008130"/>
    </source>
</evidence>
<keyword evidence="7" id="KW-0413">Isomerase</keyword>
<dbReference type="InterPro" id="IPR011051">
    <property type="entry name" value="RmlC_Cupin_sf"/>
</dbReference>
<comment type="function">
    <text evidence="2 7">Catalyzes the epimerization of the C3' and C5'positions of dTDP-6-deoxy-D-xylo-4-hexulose, forming dTDP-6-deoxy-L-lyxo-4-hexulose.</text>
</comment>
<accession>F2J3F3</accession>
<gene>
    <name evidence="8" type="ordered locus">SL003B_2554</name>
</gene>
<dbReference type="KEGG" id="pgv:SL003B_2554"/>
<evidence type="ECO:0000256" key="1">
    <source>
        <dbReference type="ARBA" id="ARBA00001298"/>
    </source>
</evidence>
<dbReference type="GO" id="GO:0000271">
    <property type="term" value="P:polysaccharide biosynthetic process"/>
    <property type="evidence" value="ECO:0007669"/>
    <property type="project" value="TreeGrafter"/>
</dbReference>
<dbReference type="Pfam" id="PF00908">
    <property type="entry name" value="dTDP_sugar_isom"/>
    <property type="match status" value="1"/>
</dbReference>
<comment type="pathway">
    <text evidence="7">Carbohydrate biosynthesis; dTDP-L-rhamnose biosynthesis.</text>
</comment>
<dbReference type="PATRIC" id="fig|991905.3.peg.2617"/>
<dbReference type="SUPFAM" id="SSF51182">
    <property type="entry name" value="RmlC-like cupins"/>
    <property type="match status" value="1"/>
</dbReference>
<feature type="active site" description="Proton acceptor" evidence="5">
    <location>
        <position position="65"/>
    </location>
</feature>
<dbReference type="eggNOG" id="COG1898">
    <property type="taxonomic scope" value="Bacteria"/>
</dbReference>
<feature type="active site" description="Proton donor" evidence="5">
    <location>
        <position position="135"/>
    </location>
</feature>
<feature type="site" description="Participates in a stacking interaction with the thymidine ring of dTDP-4-oxo-6-deoxyglucose" evidence="6">
    <location>
        <position position="141"/>
    </location>
</feature>
<dbReference type="GO" id="GO:0019305">
    <property type="term" value="P:dTDP-rhamnose biosynthetic process"/>
    <property type="evidence" value="ECO:0007669"/>
    <property type="project" value="UniProtKB-UniRule"/>
</dbReference>
<dbReference type="EMBL" id="CP002568">
    <property type="protein sequence ID" value="ADZ70978.1"/>
    <property type="molecule type" value="Genomic_DNA"/>
</dbReference>
<organism evidence="8 9">
    <name type="scientific">Polymorphum gilvum (strain LMG 25793 / CGMCC 1.9160 / SL003B-26A1)</name>
    <dbReference type="NCBI Taxonomy" id="991905"/>
    <lineage>
        <taxon>Bacteria</taxon>
        <taxon>Pseudomonadati</taxon>
        <taxon>Pseudomonadota</taxon>
        <taxon>Alphaproteobacteria</taxon>
        <taxon>Rhodobacterales</taxon>
        <taxon>Paracoccaceae</taxon>
        <taxon>Polymorphum</taxon>
    </lineage>
</organism>
<evidence type="ECO:0000256" key="3">
    <source>
        <dbReference type="ARBA" id="ARBA00012098"/>
    </source>
</evidence>
<dbReference type="HOGENOM" id="CLU_090940_1_1_5"/>
<dbReference type="RefSeq" id="WP_013653292.1">
    <property type="nucleotide sequence ID" value="NC_015259.1"/>
</dbReference>
<dbReference type="PANTHER" id="PTHR21047:SF2">
    <property type="entry name" value="THYMIDINE DIPHOSPHO-4-KETO-RHAMNOSE 3,5-EPIMERASE"/>
    <property type="match status" value="1"/>
</dbReference>
<dbReference type="GO" id="GO:0008830">
    <property type="term" value="F:dTDP-4-dehydrorhamnose 3,5-epimerase activity"/>
    <property type="evidence" value="ECO:0007669"/>
    <property type="project" value="UniProtKB-UniRule"/>
</dbReference>
<evidence type="ECO:0000256" key="6">
    <source>
        <dbReference type="PIRSR" id="PIRSR600888-3"/>
    </source>
</evidence>
<dbReference type="GO" id="GO:0016740">
    <property type="term" value="F:transferase activity"/>
    <property type="evidence" value="ECO:0007669"/>
    <property type="project" value="UniProtKB-KW"/>
</dbReference>
<dbReference type="NCBIfam" id="TIGR01221">
    <property type="entry name" value="rmlC"/>
    <property type="match status" value="1"/>
</dbReference>
<dbReference type="EC" id="5.1.3.13" evidence="3 7"/>
<dbReference type="AlphaFoldDB" id="F2J3F3"/>
<protein>
    <recommendedName>
        <fullName evidence="4 7">dTDP-4-dehydrorhamnose 3,5-epimerase</fullName>
        <ecNumber evidence="3 7">5.1.3.13</ecNumber>
    </recommendedName>
    <alternativeName>
        <fullName evidence="7">Thymidine diphospho-4-keto-rhamnose 3,5-epimerase</fullName>
    </alternativeName>
</protein>
<evidence type="ECO:0000313" key="8">
    <source>
        <dbReference type="EMBL" id="ADZ70978.1"/>
    </source>
</evidence>
<evidence type="ECO:0000256" key="2">
    <source>
        <dbReference type="ARBA" id="ARBA00001997"/>
    </source>
</evidence>
<dbReference type="InterPro" id="IPR014710">
    <property type="entry name" value="RmlC-like_jellyroll"/>
</dbReference>
<evidence type="ECO:0000256" key="5">
    <source>
        <dbReference type="PIRSR" id="PIRSR600888-1"/>
    </source>
</evidence>
<dbReference type="PANTHER" id="PTHR21047">
    <property type="entry name" value="DTDP-6-DEOXY-D-GLUCOSE-3,5 EPIMERASE"/>
    <property type="match status" value="1"/>
</dbReference>
<evidence type="ECO:0000256" key="7">
    <source>
        <dbReference type="RuleBase" id="RU364069"/>
    </source>
</evidence>
<evidence type="ECO:0000256" key="4">
    <source>
        <dbReference type="ARBA" id="ARBA00019595"/>
    </source>
</evidence>
<keyword evidence="9" id="KW-1185">Reference proteome</keyword>
<keyword evidence="8" id="KW-0808">Transferase</keyword>
<proteinExistence type="inferred from homology"/>
<comment type="catalytic activity">
    <reaction evidence="1 7">
        <text>dTDP-4-dehydro-6-deoxy-alpha-D-glucose = dTDP-4-dehydro-beta-L-rhamnose</text>
        <dbReference type="Rhea" id="RHEA:16969"/>
        <dbReference type="ChEBI" id="CHEBI:57649"/>
        <dbReference type="ChEBI" id="CHEBI:62830"/>
        <dbReference type="EC" id="5.1.3.13"/>
    </reaction>
</comment>
<name>F2J3F3_POLGS</name>
<dbReference type="CDD" id="cd00438">
    <property type="entry name" value="cupin_RmlC"/>
    <property type="match status" value="1"/>
</dbReference>
<reference evidence="8 9" key="1">
    <citation type="journal article" date="2011" name="J. Bacteriol.">
        <title>Complete genome sequence of Polymorphum gilvum SL003B-26A1T, a crude oil-degrading bacterium from oil-polluted saline soil.</title>
        <authorList>
            <person name="Li S.G."/>
            <person name="Tang Y.Q."/>
            <person name="Nie Y."/>
            <person name="Cai M."/>
            <person name="Wu X.L."/>
        </authorList>
    </citation>
    <scope>NUCLEOTIDE SEQUENCE [LARGE SCALE GENOMIC DNA]</scope>
    <source>
        <strain evidence="9">LMG 25793 / CGMCC 1.9160 / SL003B-26A1</strain>
    </source>
</reference>
<dbReference type="UniPathway" id="UPA00124"/>
<comment type="similarity">
    <text evidence="7">Belongs to the dTDP-4-dehydrorhamnose 3,5-epimerase family.</text>
</comment>
<dbReference type="Proteomes" id="UP000008130">
    <property type="component" value="Chromosome"/>
</dbReference>
<dbReference type="Gene3D" id="2.60.120.10">
    <property type="entry name" value="Jelly Rolls"/>
    <property type="match status" value="1"/>
</dbReference>
<sequence length="187" mass="21028">MSNLKITPLAIPDVLVIEPKKFGDHRGFFSETYNARAFADAGIDLRFVQDNHSYSAEPGTLRGLHYQGAPHAQDKLVRVLRGRILDVAVDLRRSSPTFGKWVSAEISAEAWNQILVPAGFAHAILTLEPHTELLYKVSNYYAPSHDFGIRWNDPELAIDWPISEDKVILSDKDAKQPFLKDVADLFD</sequence>
<dbReference type="STRING" id="991905.SL003B_2554"/>
<dbReference type="GO" id="GO:0005829">
    <property type="term" value="C:cytosol"/>
    <property type="evidence" value="ECO:0007669"/>
    <property type="project" value="TreeGrafter"/>
</dbReference>
<dbReference type="InterPro" id="IPR000888">
    <property type="entry name" value="RmlC-like"/>
</dbReference>
<comment type="subunit">
    <text evidence="7">Homodimer.</text>
</comment>